<dbReference type="EMBL" id="DUTF01000253">
    <property type="protein sequence ID" value="HHY27377.1"/>
    <property type="molecule type" value="Genomic_DNA"/>
</dbReference>
<keyword evidence="6" id="KW-0560">Oxidoreductase</keyword>
<evidence type="ECO:0000256" key="3">
    <source>
        <dbReference type="ARBA" id="ARBA00022505"/>
    </source>
</evidence>
<evidence type="ECO:0000256" key="2">
    <source>
        <dbReference type="ARBA" id="ARBA00022485"/>
    </source>
</evidence>
<dbReference type="InterPro" id="IPR006311">
    <property type="entry name" value="TAT_signal"/>
</dbReference>
<evidence type="ECO:0000256" key="6">
    <source>
        <dbReference type="ARBA" id="ARBA00023002"/>
    </source>
</evidence>
<reference evidence="11 12" key="1">
    <citation type="journal article" date="2020" name="Biotechnol. Biofuels">
        <title>New insights from the biogas microbiome by comprehensive genome-resolved metagenomics of nearly 1600 species originating from multiple anaerobic digesters.</title>
        <authorList>
            <person name="Campanaro S."/>
            <person name="Treu L."/>
            <person name="Rodriguez-R L.M."/>
            <person name="Kovalovszki A."/>
            <person name="Ziels R.M."/>
            <person name="Maus I."/>
            <person name="Zhu X."/>
            <person name="Kougias P.G."/>
            <person name="Basile A."/>
            <person name="Luo G."/>
            <person name="Schluter A."/>
            <person name="Konstantinidis K.T."/>
            <person name="Angelidaki I."/>
        </authorList>
    </citation>
    <scope>NUCLEOTIDE SEQUENCE [LARGE SCALE GENOMIC DNA]</scope>
    <source>
        <strain evidence="11">AS05jafATM_4</strain>
    </source>
</reference>
<keyword evidence="5 9" id="KW-0732">Signal</keyword>
<dbReference type="SMART" id="SM00926">
    <property type="entry name" value="Molybdop_Fe4S4"/>
    <property type="match status" value="1"/>
</dbReference>
<dbReference type="Gene3D" id="3.40.50.740">
    <property type="match status" value="2"/>
</dbReference>
<dbReference type="InterPro" id="IPR006963">
    <property type="entry name" value="Mopterin_OxRdtase_4Fe-4S_dom"/>
</dbReference>
<dbReference type="PANTHER" id="PTHR43742:SF9">
    <property type="entry name" value="TETRATHIONATE REDUCTASE SUBUNIT A"/>
    <property type="match status" value="1"/>
</dbReference>
<feature type="signal peptide" evidence="9">
    <location>
        <begin position="1"/>
        <end position="27"/>
    </location>
</feature>
<sequence>MNLTRRKFLQGATTLGATMAIAPLAFAKSDSEIPSWNEGSPAIDTLDTDPSVQFVHSVCLGCRSDCNIRGKVKDGVVIKLDGNPYSQMTSDTPLDYSTDPQEARKVAGKLCPRGQAGLQVLYDPLRVQQPLKRVGKRGENKWQAISWDQAYQEIIEGGDLFGEGKVEGLRAVRDMDTLIDPEAPELGSKANQFVFLAGRIENARSDLSKRFVNGGLGSINWFEHTTACEQSHHIASDHTFAGKHHLKPDFENAKLILNFGANFGEANFPMNGLSRKMVNFLTKGGKMITIDPRFSVSASHSDIWVPIIPGGDGAFALGMIQWIISKERYDKFFLEAPTQEAAAKKGESSWSDATYLVRQDNGKFLRGDEAGLGGTKDDYVVLVGGAPILAAKADAADLFGEVTVNNIPCKTVFQKLSERASEKSLAQYAELSGISEELLIRVADEFTSYGKLAVADFYRGTAQHTNGFHICRAICILNLLVGNIDHRGGYQIGGSTVSYTGDKKGPYKIADLNPGALKPKGIRISREQVNYEESTEFKKKGYPAKRPWFPLSKDVYQEAVAGIVDGYPYPCKILWLHMGTPAYSVPAIKESLIESLKDTQKIPLFISTDIVIGDTSMFADYILPDVTYMEQWCAQGAGPTILGLVSSVRQPMTHVHPNAKSLENIMIDIAIRMGLPNFGDNGFGPGMPLNKEEDWYSKLVANLAAQYGKIPGATIEQQVQYILDRGGIFDSSGTHDGLFMKNKLGNLCNIYAEKVATTVDSMTGKNFDGLPLHLPVMNAKDQEIKDDGYPFIATTYKPAFHSHSRTVNAPWLMEILPENFIEMNDEEGEKLGFMDGDVVKVSGPTSKEGVVGKLRLRPGMRPGVVSTCIGYGHWHYGSADTIIDEKTVPGDKSRSKGVNINYAMRLDDSIGNVCLEDKIGGSCSFYDSHVKIEKV</sequence>
<dbReference type="Pfam" id="PF00384">
    <property type="entry name" value="Molybdopterin"/>
    <property type="match status" value="1"/>
</dbReference>
<accession>A0A7C7DA77</accession>
<comment type="caution">
    <text evidence="11">The sequence shown here is derived from an EMBL/GenBank/DDBJ whole genome shotgun (WGS) entry which is preliminary data.</text>
</comment>
<dbReference type="Gene3D" id="2.20.25.90">
    <property type="entry name" value="ADC-like domains"/>
    <property type="match status" value="1"/>
</dbReference>
<dbReference type="InterPro" id="IPR006657">
    <property type="entry name" value="MoPterin_dinucl-bd_dom"/>
</dbReference>
<dbReference type="CDD" id="cd02780">
    <property type="entry name" value="MopB_CT_Tetrathionate_Arsenate-R"/>
    <property type="match status" value="1"/>
</dbReference>
<organism evidence="11 12">
    <name type="scientific">Desulfitobacterium dehalogenans</name>
    <dbReference type="NCBI Taxonomy" id="36854"/>
    <lineage>
        <taxon>Bacteria</taxon>
        <taxon>Bacillati</taxon>
        <taxon>Bacillota</taxon>
        <taxon>Clostridia</taxon>
        <taxon>Eubacteriales</taxon>
        <taxon>Desulfitobacteriaceae</taxon>
        <taxon>Desulfitobacterium</taxon>
    </lineage>
</organism>
<dbReference type="GO" id="GO:0046872">
    <property type="term" value="F:metal ion binding"/>
    <property type="evidence" value="ECO:0007669"/>
    <property type="project" value="UniProtKB-KW"/>
</dbReference>
<dbReference type="InterPro" id="IPR009010">
    <property type="entry name" value="Asp_de-COase-like_dom_sf"/>
</dbReference>
<dbReference type="Gene3D" id="2.40.40.20">
    <property type="match status" value="1"/>
</dbReference>
<keyword evidence="2" id="KW-0004">4Fe-4S</keyword>
<keyword evidence="3" id="KW-0500">Molybdenum</keyword>
<dbReference type="NCBIfam" id="TIGR01409">
    <property type="entry name" value="TAT_signal_seq"/>
    <property type="match status" value="1"/>
</dbReference>
<dbReference type="GO" id="GO:0051539">
    <property type="term" value="F:4 iron, 4 sulfur cluster binding"/>
    <property type="evidence" value="ECO:0007669"/>
    <property type="project" value="UniProtKB-KW"/>
</dbReference>
<feature type="domain" description="4Fe-4S Mo/W bis-MGD-type" evidence="10">
    <location>
        <begin position="52"/>
        <end position="125"/>
    </location>
</feature>
<proteinExistence type="inferred from homology"/>
<evidence type="ECO:0000256" key="8">
    <source>
        <dbReference type="ARBA" id="ARBA00023014"/>
    </source>
</evidence>
<evidence type="ECO:0000256" key="9">
    <source>
        <dbReference type="SAM" id="SignalP"/>
    </source>
</evidence>
<dbReference type="InterPro" id="IPR019546">
    <property type="entry name" value="TAT_signal_bac_arc"/>
</dbReference>
<dbReference type="PANTHER" id="PTHR43742">
    <property type="entry name" value="TRIMETHYLAMINE-N-OXIDE REDUCTASE"/>
    <property type="match status" value="1"/>
</dbReference>
<dbReference type="PROSITE" id="PS51669">
    <property type="entry name" value="4FE4S_MOW_BIS_MGD"/>
    <property type="match status" value="1"/>
</dbReference>
<dbReference type="Pfam" id="PF04879">
    <property type="entry name" value="Molybdop_Fe4S4"/>
    <property type="match status" value="1"/>
</dbReference>
<keyword evidence="4" id="KW-0479">Metal-binding</keyword>
<dbReference type="AlphaFoldDB" id="A0A7C7DA77"/>
<dbReference type="GO" id="GO:0016491">
    <property type="term" value="F:oxidoreductase activity"/>
    <property type="evidence" value="ECO:0007669"/>
    <property type="project" value="UniProtKB-KW"/>
</dbReference>
<evidence type="ECO:0000313" key="12">
    <source>
        <dbReference type="Proteomes" id="UP000553059"/>
    </source>
</evidence>
<evidence type="ECO:0000256" key="4">
    <source>
        <dbReference type="ARBA" id="ARBA00022723"/>
    </source>
</evidence>
<keyword evidence="8" id="KW-0411">Iron-sulfur</keyword>
<keyword evidence="7" id="KW-0408">Iron</keyword>
<evidence type="ECO:0000313" key="11">
    <source>
        <dbReference type="EMBL" id="HHY27377.1"/>
    </source>
</evidence>
<gene>
    <name evidence="11" type="ORF">GX523_11670</name>
</gene>
<dbReference type="InterPro" id="IPR050612">
    <property type="entry name" value="Prok_Mopterin_Oxidored"/>
</dbReference>
<evidence type="ECO:0000256" key="1">
    <source>
        <dbReference type="ARBA" id="ARBA00010312"/>
    </source>
</evidence>
<evidence type="ECO:0000259" key="10">
    <source>
        <dbReference type="PROSITE" id="PS51669"/>
    </source>
</evidence>
<dbReference type="SUPFAM" id="SSF53706">
    <property type="entry name" value="Formate dehydrogenase/DMSO reductase, domains 1-3"/>
    <property type="match status" value="1"/>
</dbReference>
<protein>
    <submittedName>
        <fullName evidence="11">Molybdopterin-dependent oxidoreductase</fullName>
    </submittedName>
</protein>
<dbReference type="SUPFAM" id="SSF50692">
    <property type="entry name" value="ADC-like"/>
    <property type="match status" value="1"/>
</dbReference>
<evidence type="ECO:0000256" key="5">
    <source>
        <dbReference type="ARBA" id="ARBA00022729"/>
    </source>
</evidence>
<dbReference type="Pfam" id="PF01568">
    <property type="entry name" value="Molydop_binding"/>
    <property type="match status" value="1"/>
</dbReference>
<dbReference type="Proteomes" id="UP000553059">
    <property type="component" value="Unassembled WGS sequence"/>
</dbReference>
<evidence type="ECO:0000256" key="7">
    <source>
        <dbReference type="ARBA" id="ARBA00023004"/>
    </source>
</evidence>
<feature type="chain" id="PRO_5027767768" evidence="9">
    <location>
        <begin position="28"/>
        <end position="935"/>
    </location>
</feature>
<name>A0A7C7DA77_9FIRM</name>
<dbReference type="Gene3D" id="3.40.228.10">
    <property type="entry name" value="Dimethylsulfoxide Reductase, domain 2"/>
    <property type="match status" value="1"/>
</dbReference>
<dbReference type="InterPro" id="IPR037946">
    <property type="entry name" value="MopB_CT_Tetrathionate"/>
</dbReference>
<comment type="similarity">
    <text evidence="1">Belongs to the prokaryotic molybdopterin-containing oxidoreductase family.</text>
</comment>
<dbReference type="InterPro" id="IPR006656">
    <property type="entry name" value="Mopterin_OxRdtase"/>
</dbReference>
<dbReference type="GO" id="GO:0043546">
    <property type="term" value="F:molybdopterin cofactor binding"/>
    <property type="evidence" value="ECO:0007669"/>
    <property type="project" value="InterPro"/>
</dbReference>
<dbReference type="PROSITE" id="PS51318">
    <property type="entry name" value="TAT"/>
    <property type="match status" value="1"/>
</dbReference>